<dbReference type="GO" id="GO:0090313">
    <property type="term" value="P:regulation of protein targeting to membrane"/>
    <property type="evidence" value="ECO:0007669"/>
    <property type="project" value="TreeGrafter"/>
</dbReference>
<name>A0A7H9BE09_9NEIS</name>
<dbReference type="SUPFAM" id="SSF103088">
    <property type="entry name" value="OmpA-like"/>
    <property type="match status" value="1"/>
</dbReference>
<keyword evidence="1" id="KW-0812">Transmembrane</keyword>
<organism evidence="2 3">
    <name type="scientific">Chitinibacter bivalviorum</name>
    <dbReference type="NCBI Taxonomy" id="2739434"/>
    <lineage>
        <taxon>Bacteria</taxon>
        <taxon>Pseudomonadati</taxon>
        <taxon>Pseudomonadota</taxon>
        <taxon>Betaproteobacteria</taxon>
        <taxon>Neisseriales</taxon>
        <taxon>Chitinibacteraceae</taxon>
        <taxon>Chitinibacter</taxon>
    </lineage>
</organism>
<sequence length="1203" mass="131892">MRHFNLLSPPGSIRKYLRAALYAGLGLIALGVLSIFALPPLLKPYLEQQASQALHREVRLERIAFNPFLLKIELEGLSIKDQFGEFVRAKSITIDAQLMSIIRGGPVLRELTLVEPKINVVRTGEKSFNFSDLIKSDSPESEHSEPLHFSLNNIQIQQGALTLDDRVKSTKYTLDQFNLALPFVSNLPQRIDEYIQPALSGRINGEVFSLKGQSKPFKDSLDTSLRLSLKDFDITEYMSYTPLPEALAVGKGRLSTELDIVFRQQRDTASLLLNGQVQLSDLQLKLAQQEALQLGKLTVQLHDLKPMLGDFHFKSFNVDALHVLAERSKQGEMNWLALAPKPTSPKASAVAASAIKADARAKPSSFSVKVDDFALKNSKITWRDASVAPALEYQIHDLALSGQHWASDSAQPFPIDVSAQLAQGATVAANIQAATAPLTLKSQLQLNQLQLADLAPYYAPYLNGQLKGALSTQFGFDWQAESNQYQIHAGELRLNQLALNLPKQSKSAVAIAQLELKGIELDSAQHLIQIANLSSQQGMLDVLLLPEYHINLLDFIPTSSTPKSEAKPSKSMQANASPTWRVKLDQTSIADYQIRLEDKGLAKSTPIILRKLAMDVQNLDTQAGVRSQLKFTADGGRGSHFAISGPFIAQPFSSQWQIDFRGADAAYTQPYFSKYLNVSLASGFVDLKGVLHLALEPTLTGSYQGNIGVRQFYALDKSTGDDFLKWKNLSLNGVKTDFSPLKIDIAEIKLNDFFSRLILSANGRFNLQDIVVSEEGATSVTRESTRDTHADAAKKADDAAASMIPIRIGKIDLSGGNIRYSDLLIRPNFTANLTEMGGQIAGISSQNDTRASLDLKGSVDNIAPVQIQGSLNPLAKDIFYDVKGGVKGYELTSASMYSEKYTGFGITKGKMSMEVAYHIENGKLKASNKLFLDQLTLSGDKVDGPDVTKLPVKFALSLLTDRKGQVKLNLPIEGSLDDPEFRIGAIIWQVVGNVLEKIVTAPFDALGAAFSDGPSLSYVTFEPGRARISDAAATSIKQVADILLDRPALKIEVTGWADRAMDSDGIKQYLLRSQMRAVKADKLGKSAESVESEDELNFTEEEKPALIAAVYKKAKFEKPSNLLGLDKKLPVEEMQALILKNTVVSEQDLLAMANLRAKRVEEALKAAGLPAERVFITKSVLDPKPAQSEKDQGPVTRVQFKLE</sequence>
<proteinExistence type="predicted"/>
<dbReference type="PANTHER" id="PTHR30441">
    <property type="entry name" value="DUF748 DOMAIN-CONTAINING PROTEIN"/>
    <property type="match status" value="1"/>
</dbReference>
<dbReference type="Gene3D" id="3.30.1330.60">
    <property type="entry name" value="OmpA-like domain"/>
    <property type="match status" value="1"/>
</dbReference>
<keyword evidence="1" id="KW-0472">Membrane</keyword>
<evidence type="ECO:0000313" key="3">
    <source>
        <dbReference type="Proteomes" id="UP000509597"/>
    </source>
</evidence>
<protein>
    <submittedName>
        <fullName evidence="2">DUF748 domain-containing protein</fullName>
    </submittedName>
</protein>
<accession>A0A7H9BE09</accession>
<dbReference type="InterPro" id="IPR036737">
    <property type="entry name" value="OmpA-like_sf"/>
</dbReference>
<dbReference type="EMBL" id="CP058627">
    <property type="protein sequence ID" value="QLG86859.1"/>
    <property type="molecule type" value="Genomic_DNA"/>
</dbReference>
<dbReference type="InterPro" id="IPR008023">
    <property type="entry name" value="DUF748"/>
</dbReference>
<dbReference type="RefSeq" id="WP_179356945.1">
    <property type="nucleotide sequence ID" value="NZ_CP058627.1"/>
</dbReference>
<feature type="transmembrane region" description="Helical" evidence="1">
    <location>
        <begin position="20"/>
        <end position="42"/>
    </location>
</feature>
<evidence type="ECO:0000313" key="2">
    <source>
        <dbReference type="EMBL" id="QLG86859.1"/>
    </source>
</evidence>
<reference evidence="2 3" key="1">
    <citation type="submission" date="2020-07" db="EMBL/GenBank/DDBJ databases">
        <title>Complete genome sequence of Chitinibacter sp. 2T18.</title>
        <authorList>
            <person name="Bae J.-W."/>
            <person name="Choi J.-W."/>
        </authorList>
    </citation>
    <scope>NUCLEOTIDE SEQUENCE [LARGE SCALE GENOMIC DNA]</scope>
    <source>
        <strain evidence="2 3">2T18</strain>
    </source>
</reference>
<dbReference type="AlphaFoldDB" id="A0A7H9BE09"/>
<dbReference type="PANTHER" id="PTHR30441:SF8">
    <property type="entry name" value="DUF748 DOMAIN-CONTAINING PROTEIN"/>
    <property type="match status" value="1"/>
</dbReference>
<dbReference type="KEGG" id="chiz:HQ393_00590"/>
<keyword evidence="1" id="KW-1133">Transmembrane helix</keyword>
<dbReference type="Proteomes" id="UP000509597">
    <property type="component" value="Chromosome"/>
</dbReference>
<dbReference type="Pfam" id="PF05359">
    <property type="entry name" value="DUF748"/>
    <property type="match status" value="3"/>
</dbReference>
<gene>
    <name evidence="2" type="ORF">HQ393_00590</name>
</gene>
<keyword evidence="3" id="KW-1185">Reference proteome</keyword>
<evidence type="ECO:0000256" key="1">
    <source>
        <dbReference type="SAM" id="Phobius"/>
    </source>
</evidence>
<dbReference type="GO" id="GO:0005886">
    <property type="term" value="C:plasma membrane"/>
    <property type="evidence" value="ECO:0007669"/>
    <property type="project" value="TreeGrafter"/>
</dbReference>
<dbReference type="InterPro" id="IPR052894">
    <property type="entry name" value="AsmA-related"/>
</dbReference>